<comment type="similarity">
    <text evidence="2">Belongs to the AAA ATPase family.</text>
</comment>
<evidence type="ECO:0000256" key="10">
    <source>
        <dbReference type="ARBA" id="ARBA00048778"/>
    </source>
</evidence>
<dbReference type="Gene3D" id="1.10.8.60">
    <property type="match status" value="2"/>
</dbReference>
<evidence type="ECO:0000256" key="9">
    <source>
        <dbReference type="ARBA" id="ARBA00034920"/>
    </source>
</evidence>
<evidence type="ECO:0000313" key="14">
    <source>
        <dbReference type="Proteomes" id="UP001050691"/>
    </source>
</evidence>
<evidence type="ECO:0000256" key="1">
    <source>
        <dbReference type="ARBA" id="ARBA00004370"/>
    </source>
</evidence>
<proteinExistence type="inferred from homology"/>
<dbReference type="GO" id="GO:0005829">
    <property type="term" value="C:cytosol"/>
    <property type="evidence" value="ECO:0007669"/>
    <property type="project" value="TreeGrafter"/>
</dbReference>
<dbReference type="SMART" id="SM00382">
    <property type="entry name" value="AAA"/>
    <property type="match status" value="2"/>
</dbReference>
<dbReference type="AlphaFoldDB" id="A0AAV5ADN4"/>
<evidence type="ECO:0000313" key="13">
    <source>
        <dbReference type="EMBL" id="GJJ12495.1"/>
    </source>
</evidence>
<keyword evidence="5" id="KW-0378">Hydrolase</keyword>
<dbReference type="InterPro" id="IPR056995">
    <property type="entry name" value="PEX6_4th_dom"/>
</dbReference>
<dbReference type="GO" id="GO:0016887">
    <property type="term" value="F:ATP hydrolysis activity"/>
    <property type="evidence" value="ECO:0007669"/>
    <property type="project" value="InterPro"/>
</dbReference>
<comment type="subcellular location">
    <subcellularLocation>
        <location evidence="1">Membrane</location>
    </subcellularLocation>
</comment>
<dbReference type="EMBL" id="BPWL01000007">
    <property type="protein sequence ID" value="GJJ12495.1"/>
    <property type="molecule type" value="Genomic_DNA"/>
</dbReference>
<dbReference type="InterPro" id="IPR050168">
    <property type="entry name" value="AAA_ATPase_domain"/>
</dbReference>
<evidence type="ECO:0000256" key="8">
    <source>
        <dbReference type="ARBA" id="ARBA00034811"/>
    </source>
</evidence>
<keyword evidence="6" id="KW-0067">ATP-binding</keyword>
<dbReference type="GO" id="GO:0005524">
    <property type="term" value="F:ATP binding"/>
    <property type="evidence" value="ECO:0007669"/>
    <property type="project" value="UniProtKB-KW"/>
</dbReference>
<evidence type="ECO:0000256" key="6">
    <source>
        <dbReference type="ARBA" id="ARBA00022840"/>
    </source>
</evidence>
<feature type="region of interest" description="Disordered" evidence="11">
    <location>
        <begin position="202"/>
        <end position="228"/>
    </location>
</feature>
<dbReference type="InterPro" id="IPR027417">
    <property type="entry name" value="P-loop_NTPase"/>
</dbReference>
<evidence type="ECO:0000256" key="7">
    <source>
        <dbReference type="ARBA" id="ARBA00023136"/>
    </source>
</evidence>
<dbReference type="FunFam" id="3.40.50.300:FF:000109">
    <property type="entry name" value="Peroxisomal biogenesis factor 6"/>
    <property type="match status" value="1"/>
</dbReference>
<dbReference type="InterPro" id="IPR003959">
    <property type="entry name" value="ATPase_AAA_core"/>
</dbReference>
<dbReference type="CDD" id="cd19527">
    <property type="entry name" value="RecA-like_PEX6_r2"/>
    <property type="match status" value="1"/>
</dbReference>
<keyword evidence="7" id="KW-0472">Membrane</keyword>
<dbReference type="InterPro" id="IPR003960">
    <property type="entry name" value="ATPase_AAA_CS"/>
</dbReference>
<evidence type="ECO:0000256" key="4">
    <source>
        <dbReference type="ARBA" id="ARBA00022741"/>
    </source>
</evidence>
<comment type="caution">
    <text evidence="13">The sequence shown here is derived from an EMBL/GenBank/DDBJ whole genome shotgun (WGS) entry which is preliminary data.</text>
</comment>
<dbReference type="Pfam" id="PF00004">
    <property type="entry name" value="AAA"/>
    <property type="match status" value="2"/>
</dbReference>
<dbReference type="Proteomes" id="UP001050691">
    <property type="component" value="Unassembled WGS sequence"/>
</dbReference>
<evidence type="ECO:0000256" key="11">
    <source>
        <dbReference type="SAM" id="MobiDB-lite"/>
    </source>
</evidence>
<evidence type="ECO:0000256" key="2">
    <source>
        <dbReference type="ARBA" id="ARBA00006914"/>
    </source>
</evidence>
<dbReference type="GO" id="GO:0005778">
    <property type="term" value="C:peroxisomal membrane"/>
    <property type="evidence" value="ECO:0007669"/>
    <property type="project" value="TreeGrafter"/>
</dbReference>
<reference evidence="13" key="1">
    <citation type="submission" date="2021-10" db="EMBL/GenBank/DDBJ databases">
        <title>De novo Genome Assembly of Clathrus columnatus (Basidiomycota, Fungi) Using Illumina and Nanopore Sequence Data.</title>
        <authorList>
            <person name="Ogiso-Tanaka E."/>
            <person name="Itagaki H."/>
            <person name="Hosoya T."/>
            <person name="Hosaka K."/>
        </authorList>
    </citation>
    <scope>NUCLEOTIDE SEQUENCE</scope>
    <source>
        <strain evidence="13">MO-923</strain>
    </source>
</reference>
<keyword evidence="14" id="KW-1185">Reference proteome</keyword>
<organism evidence="13 14">
    <name type="scientific">Clathrus columnatus</name>
    <dbReference type="NCBI Taxonomy" id="1419009"/>
    <lineage>
        <taxon>Eukaryota</taxon>
        <taxon>Fungi</taxon>
        <taxon>Dikarya</taxon>
        <taxon>Basidiomycota</taxon>
        <taxon>Agaricomycotina</taxon>
        <taxon>Agaricomycetes</taxon>
        <taxon>Phallomycetidae</taxon>
        <taxon>Phallales</taxon>
        <taxon>Clathraceae</taxon>
        <taxon>Clathrus</taxon>
    </lineage>
</organism>
<feature type="domain" description="AAA+ ATPase" evidence="12">
    <location>
        <begin position="558"/>
        <end position="706"/>
    </location>
</feature>
<evidence type="ECO:0000256" key="5">
    <source>
        <dbReference type="ARBA" id="ARBA00022801"/>
    </source>
</evidence>
<dbReference type="InterPro" id="IPR003593">
    <property type="entry name" value="AAA+_ATPase"/>
</dbReference>
<feature type="domain" description="AAA+ ATPase" evidence="12">
    <location>
        <begin position="832"/>
        <end position="973"/>
    </location>
</feature>
<protein>
    <recommendedName>
        <fullName evidence="8">Peroxisomal ATPase PEX6</fullName>
    </recommendedName>
    <alternativeName>
        <fullName evidence="9">Peroxin-6</fullName>
    </alternativeName>
</protein>
<dbReference type="PROSITE" id="PS00674">
    <property type="entry name" value="AAA"/>
    <property type="match status" value="1"/>
</dbReference>
<dbReference type="Pfam" id="PF23315">
    <property type="entry name" value="PEX6_4th"/>
    <property type="match status" value="1"/>
</dbReference>
<dbReference type="PANTHER" id="PTHR23077:SF9">
    <property type="entry name" value="PEROXISOMAL ATPASE PEX6"/>
    <property type="match status" value="1"/>
</dbReference>
<feature type="compositionally biased region" description="Low complexity" evidence="11">
    <location>
        <begin position="211"/>
        <end position="228"/>
    </location>
</feature>
<dbReference type="InterPro" id="IPR047533">
    <property type="entry name" value="RecA-like_PEX6_r2"/>
</dbReference>
<keyword evidence="4" id="KW-0547">Nucleotide-binding</keyword>
<evidence type="ECO:0000259" key="12">
    <source>
        <dbReference type="SMART" id="SM00382"/>
    </source>
</evidence>
<evidence type="ECO:0000256" key="3">
    <source>
        <dbReference type="ARBA" id="ARBA00022593"/>
    </source>
</evidence>
<accession>A0AAV5ADN4</accession>
<dbReference type="PANTHER" id="PTHR23077">
    <property type="entry name" value="AAA-FAMILY ATPASE"/>
    <property type="match status" value="1"/>
</dbReference>
<gene>
    <name evidence="13" type="ORF">Clacol_006737</name>
</gene>
<dbReference type="Gene3D" id="3.40.50.300">
    <property type="entry name" value="P-loop containing nucleotide triphosphate hydrolases"/>
    <property type="match status" value="2"/>
</dbReference>
<dbReference type="SUPFAM" id="SSF52540">
    <property type="entry name" value="P-loop containing nucleoside triphosphate hydrolases"/>
    <property type="match status" value="2"/>
</dbReference>
<name>A0AAV5ADN4_9AGAM</name>
<comment type="catalytic activity">
    <reaction evidence="10">
        <text>ATP + H2O = ADP + phosphate + H(+)</text>
        <dbReference type="Rhea" id="RHEA:13065"/>
        <dbReference type="ChEBI" id="CHEBI:15377"/>
        <dbReference type="ChEBI" id="CHEBI:15378"/>
        <dbReference type="ChEBI" id="CHEBI:30616"/>
        <dbReference type="ChEBI" id="CHEBI:43474"/>
        <dbReference type="ChEBI" id="CHEBI:456216"/>
    </reaction>
    <physiologicalReaction direction="left-to-right" evidence="10">
        <dbReference type="Rhea" id="RHEA:13066"/>
    </physiologicalReaction>
</comment>
<sequence>MGFLFQLPTSIDVSISVYPDLEYTDEVLLNENIWSSLQHDNLSSSSNRLAISITPLPRFIQDYSKSPSLLRSLVTGIALPEQWLSEYPYLFPHTCLASHASTTHTIVAVQPLGLSEVIITPLSQDEAFRENITEIFAPFSSSLRLVRCGSILSTPSSASSPISDSPLNDLPYGFRILSTQPVLQGYMDLSYTRLILLQGNSTRDTELSGNGSASYETSESSSGSESEGLEIGQNFLANEITNISHTNGSDSTSFVLGRPQKLKLLGRSPITVPVRYLTRQINETERYNNIDGESSLFLSELLLSQVGVFEGDWVRHCLVPPPPPRPDLTGLECVGSPILFENIANSGNSNLRVIIQSFGFGRDPPVPTARTVTIARIASPFSIDKTYQEFFLQSLKNYFTSFKRLVKKGDLIAVPLYNEFASLVDRCKNQKGEVQEDLTVVDASNYYCTEATAVVFFKVTNIDFEIVHTQDPYPDYYMAATMGELGCWVDTTSTKMIQTGVEQSRVIDVSSYLGISISGRDLAYSERLEGASVSHGTLTRLKELMETVLHPSASDLSLPATVLLKGSRGIGKSTSAKWLAQTLGVHFLEANCFNILGDTDVQTEGTLRALFEKSVACAPCILFLRHIEAFSKGSQTSGDGEDLSGALQELIADLKFAWRSNNHPVILMASTSEIDRVPVSVLGSFKHEFTFEAPAEAERLALLAGLVKDFYLSPDVSLKSIALQTAAMLASDLVYLVDMVCTNALKRISTSTSSQKMNQSDVFHAGLVLSADDFTEALSTARNSYSESIGAPKIPAVYWDDVGGLASIKSDILDTIQLPLEHPELFADGLKKRSGILLYGPPGTGKTLLAKAVATSCSLNFLSVKGPELLNMYIGESEANVRRVFKKARDAKPCVVFFDELDSIAPKRGNYGDSGGVMDRIVSQLLAELDGMSEGKDSTDVFVIGATNRPDLLDPALLRPGRFDRLLYLGVSDTHEAQFNILQALTRKFHRDPDLNLMDIAHELNRQPPPYNFPHPLTPQYYLAELASPSEVEVLVSEKDFRAALKELTPSVSQEELAHYLAIQQQFSNGDFEDKA</sequence>
<dbReference type="GO" id="GO:0016558">
    <property type="term" value="P:protein import into peroxisome matrix"/>
    <property type="evidence" value="ECO:0007669"/>
    <property type="project" value="TreeGrafter"/>
</dbReference>
<keyword evidence="3" id="KW-0962">Peroxisome biogenesis</keyword>